<evidence type="ECO:0000256" key="6">
    <source>
        <dbReference type="ARBA" id="ARBA00034003"/>
    </source>
</evidence>
<dbReference type="InterPro" id="IPR029319">
    <property type="entry name" value="DNA_ligase_OB"/>
</dbReference>
<dbReference type="SUPFAM" id="SSF50249">
    <property type="entry name" value="Nucleic acid-binding proteins"/>
    <property type="match status" value="1"/>
</dbReference>
<keyword evidence="10" id="KW-1185">Reference proteome</keyword>
<dbReference type="EMBL" id="LDJM01000012">
    <property type="protein sequence ID" value="KRG78213.1"/>
    <property type="molecule type" value="Genomic_DNA"/>
</dbReference>
<dbReference type="CDD" id="cd07896">
    <property type="entry name" value="Adenylation_kDNA_ligase_like"/>
    <property type="match status" value="1"/>
</dbReference>
<evidence type="ECO:0000256" key="4">
    <source>
        <dbReference type="ARBA" id="ARBA00022763"/>
    </source>
</evidence>
<dbReference type="STRING" id="336566.ABB30_05535"/>
<keyword evidence="5" id="KW-0234">DNA repair</keyword>
<protein>
    <recommendedName>
        <fullName evidence="11">DNA ligase</fullName>
    </recommendedName>
</protein>
<dbReference type="Pfam" id="PF14743">
    <property type="entry name" value="DNA_ligase_OB_2"/>
    <property type="match status" value="1"/>
</dbReference>
<dbReference type="GO" id="GO:0003910">
    <property type="term" value="F:DNA ligase (ATP) activity"/>
    <property type="evidence" value="ECO:0007669"/>
    <property type="project" value="UniProtKB-EC"/>
</dbReference>
<evidence type="ECO:0000259" key="8">
    <source>
        <dbReference type="Pfam" id="PF14743"/>
    </source>
</evidence>
<reference evidence="9 10" key="1">
    <citation type="submission" date="2015-05" db="EMBL/GenBank/DDBJ databases">
        <title>Genome sequencing and analysis of members of genus Stenotrophomonas.</title>
        <authorList>
            <person name="Patil P.P."/>
            <person name="Midha S."/>
            <person name="Patil P.B."/>
        </authorList>
    </citation>
    <scope>NUCLEOTIDE SEQUENCE [LARGE SCALE GENOMIC DNA]</scope>
    <source>
        <strain evidence="9 10">DSM 24757</strain>
    </source>
</reference>
<feature type="domain" description="DNA ligase OB-like" evidence="8">
    <location>
        <begin position="192"/>
        <end position="257"/>
    </location>
</feature>
<comment type="cofactor">
    <cofactor evidence="1">
        <name>a divalent metal cation</name>
        <dbReference type="ChEBI" id="CHEBI:60240"/>
    </cofactor>
</comment>
<dbReference type="Proteomes" id="UP000050956">
    <property type="component" value="Unassembled WGS sequence"/>
</dbReference>
<evidence type="ECO:0000313" key="10">
    <source>
        <dbReference type="Proteomes" id="UP000050956"/>
    </source>
</evidence>
<dbReference type="InterPro" id="IPR012340">
    <property type="entry name" value="NA-bd_OB-fold"/>
</dbReference>
<dbReference type="PANTHER" id="PTHR47810:SF1">
    <property type="entry name" value="DNA LIGASE B"/>
    <property type="match status" value="1"/>
</dbReference>
<dbReference type="AlphaFoldDB" id="A0A0R0D908"/>
<keyword evidence="2" id="KW-0436">Ligase</keyword>
<keyword evidence="3" id="KW-0235">DNA replication</keyword>
<dbReference type="Gene3D" id="3.30.1490.70">
    <property type="match status" value="1"/>
</dbReference>
<dbReference type="GO" id="GO:0006310">
    <property type="term" value="P:DNA recombination"/>
    <property type="evidence" value="ECO:0007669"/>
    <property type="project" value="InterPro"/>
</dbReference>
<dbReference type="InterPro" id="IPR050326">
    <property type="entry name" value="NAD_dep_DNA_ligaseB"/>
</dbReference>
<evidence type="ECO:0000256" key="1">
    <source>
        <dbReference type="ARBA" id="ARBA00001968"/>
    </source>
</evidence>
<dbReference type="PANTHER" id="PTHR47810">
    <property type="entry name" value="DNA LIGASE"/>
    <property type="match status" value="1"/>
</dbReference>
<dbReference type="GO" id="GO:0005524">
    <property type="term" value="F:ATP binding"/>
    <property type="evidence" value="ECO:0007669"/>
    <property type="project" value="InterPro"/>
</dbReference>
<dbReference type="Gene3D" id="2.40.50.140">
    <property type="entry name" value="Nucleic acid-binding proteins"/>
    <property type="match status" value="1"/>
</dbReference>
<dbReference type="InterPro" id="IPR012310">
    <property type="entry name" value="DNA_ligase_ATP-dep_cent"/>
</dbReference>
<dbReference type="GO" id="GO:0006281">
    <property type="term" value="P:DNA repair"/>
    <property type="evidence" value="ECO:0007669"/>
    <property type="project" value="UniProtKB-KW"/>
</dbReference>
<dbReference type="Gene3D" id="3.30.470.30">
    <property type="entry name" value="DNA ligase/mRNA capping enzyme"/>
    <property type="match status" value="1"/>
</dbReference>
<evidence type="ECO:0000256" key="2">
    <source>
        <dbReference type="ARBA" id="ARBA00022598"/>
    </source>
</evidence>
<comment type="catalytic activity">
    <reaction evidence="6">
        <text>ATP + (deoxyribonucleotide)n-3'-hydroxyl + 5'-phospho-(deoxyribonucleotide)m = (deoxyribonucleotide)n+m + AMP + diphosphate.</text>
        <dbReference type="EC" id="6.5.1.1"/>
    </reaction>
</comment>
<feature type="domain" description="ATP-dependent DNA ligase family profile" evidence="7">
    <location>
        <begin position="65"/>
        <end position="178"/>
    </location>
</feature>
<evidence type="ECO:0000259" key="7">
    <source>
        <dbReference type="Pfam" id="PF01068"/>
    </source>
</evidence>
<evidence type="ECO:0000256" key="5">
    <source>
        <dbReference type="ARBA" id="ARBA00023204"/>
    </source>
</evidence>
<organism evidence="9 10">
    <name type="scientific">Stenotrophomonas ginsengisoli</name>
    <dbReference type="NCBI Taxonomy" id="336566"/>
    <lineage>
        <taxon>Bacteria</taxon>
        <taxon>Pseudomonadati</taxon>
        <taxon>Pseudomonadota</taxon>
        <taxon>Gammaproteobacteria</taxon>
        <taxon>Lysobacterales</taxon>
        <taxon>Lysobacteraceae</taxon>
        <taxon>Stenotrophomonas</taxon>
    </lineage>
</organism>
<keyword evidence="4" id="KW-0227">DNA damage</keyword>
<dbReference type="PATRIC" id="fig|336566.3.peg.448"/>
<evidence type="ECO:0000256" key="3">
    <source>
        <dbReference type="ARBA" id="ARBA00022705"/>
    </source>
</evidence>
<accession>A0A0R0D908</accession>
<dbReference type="NCBIfam" id="NF006592">
    <property type="entry name" value="PRK09125.1"/>
    <property type="match status" value="1"/>
</dbReference>
<name>A0A0R0D908_9GAMM</name>
<evidence type="ECO:0008006" key="11">
    <source>
        <dbReference type="Google" id="ProtNLM"/>
    </source>
</evidence>
<dbReference type="Pfam" id="PF01068">
    <property type="entry name" value="DNA_ligase_A_M"/>
    <property type="match status" value="1"/>
</dbReference>
<evidence type="ECO:0000313" key="9">
    <source>
        <dbReference type="EMBL" id="KRG78213.1"/>
    </source>
</evidence>
<dbReference type="CDD" id="cd08041">
    <property type="entry name" value="OBF_kDNA_ligase_like"/>
    <property type="match status" value="1"/>
</dbReference>
<comment type="caution">
    <text evidence="9">The sequence shown here is derived from an EMBL/GenBank/DDBJ whole genome shotgun (WGS) entry which is preliminary data.</text>
</comment>
<proteinExistence type="predicted"/>
<dbReference type="GO" id="GO:0006260">
    <property type="term" value="P:DNA replication"/>
    <property type="evidence" value="ECO:0007669"/>
    <property type="project" value="UniProtKB-KW"/>
</dbReference>
<sequence length="266" mass="29306">MSVALPAPMLASPWPQPAPDPGAYLFSEKLDGVRARWDGQRLSTRNGNPIAVPPGFTAGWPVQPLDGELWIGRGQFELTSTLVRARNPADPRWRQVHLHVFDLPAHAGDFAQRHAALQTLLARPAPHLRLVQQRRLADHAALQRWLGQVLADGGEGLIAHHLHARYVPGRSALLYKIKPWHDAEASVIAHLPGRGRHAGHTGALQVRDAQGRVFAVGSGLSDAQRRAPPAIGSRITYRYTERTSRGLPRFPRFVRVRDDEPPASGQ</sequence>
<gene>
    <name evidence="9" type="ORF">ABB30_05535</name>
</gene>
<dbReference type="SUPFAM" id="SSF56091">
    <property type="entry name" value="DNA ligase/mRNA capping enzyme, catalytic domain"/>
    <property type="match status" value="1"/>
</dbReference>